<keyword evidence="2" id="KW-0560">Oxidoreductase</keyword>
<evidence type="ECO:0000256" key="7">
    <source>
        <dbReference type="ARBA" id="ARBA00042026"/>
    </source>
</evidence>
<evidence type="ECO:0000256" key="8">
    <source>
        <dbReference type="ARBA" id="ARBA00045705"/>
    </source>
</evidence>
<evidence type="ECO:0000256" key="3">
    <source>
        <dbReference type="ARBA" id="ARBA00038968"/>
    </source>
</evidence>
<evidence type="ECO:0000256" key="5">
    <source>
        <dbReference type="ARBA" id="ARBA00040276"/>
    </source>
</evidence>
<comment type="catalytic activity">
    <reaction evidence="13">
        <text>(11R)-hydroxy-(5Z,8Z,12E,14Z)-eicosatetraenoate + NAD(+) = 11-oxo-(5Z,8Z,12E,14Z)-eicosatetraenoate + NADH + H(+)</text>
        <dbReference type="Rhea" id="RHEA:48640"/>
        <dbReference type="ChEBI" id="CHEBI:15378"/>
        <dbReference type="ChEBI" id="CHEBI:57540"/>
        <dbReference type="ChEBI" id="CHEBI:57945"/>
        <dbReference type="ChEBI" id="CHEBI:78836"/>
        <dbReference type="ChEBI" id="CHEBI:90697"/>
    </reaction>
    <physiologicalReaction direction="left-to-right" evidence="13">
        <dbReference type="Rhea" id="RHEA:48641"/>
    </physiologicalReaction>
</comment>
<reference evidence="22 23" key="1">
    <citation type="submission" date="2024-07" db="EMBL/GenBank/DDBJ databases">
        <title>Chromosome-level genome assembly of the water stick insect Ranatra chinensis (Heteroptera: Nepidae).</title>
        <authorList>
            <person name="Liu X."/>
        </authorList>
    </citation>
    <scope>NUCLEOTIDE SEQUENCE [LARGE SCALE GENOMIC DNA]</scope>
    <source>
        <strain evidence="22">Cailab_2021Rc</strain>
        <tissue evidence="22">Muscle</tissue>
    </source>
</reference>
<comment type="caution">
    <text evidence="22">The sequence shown here is derived from an EMBL/GenBank/DDBJ whole genome shotgun (WGS) entry which is preliminary data.</text>
</comment>
<dbReference type="PRINTS" id="PR00081">
    <property type="entry name" value="GDHRDH"/>
</dbReference>
<dbReference type="SUPFAM" id="SSF51735">
    <property type="entry name" value="NAD(P)-binding Rossmann-fold domains"/>
    <property type="match status" value="1"/>
</dbReference>
<evidence type="ECO:0000256" key="10">
    <source>
        <dbReference type="ARBA" id="ARBA00047672"/>
    </source>
</evidence>
<sequence length="120" mass="13166">MNRRQLAGKVAILPGASRSLGLHVARLLLDRGARVVICDVQPELNSDAAAFLQQSDRSSPFLYIPCDLACPDQIKNSFKKAIESFGRLDIVVNSLGIAYERGRAWPRVVGINFVTTILSK</sequence>
<evidence type="ECO:0000256" key="6">
    <source>
        <dbReference type="ARBA" id="ARBA00041812"/>
    </source>
</evidence>
<evidence type="ECO:0000256" key="1">
    <source>
        <dbReference type="ARBA" id="ARBA00006484"/>
    </source>
</evidence>
<evidence type="ECO:0000256" key="2">
    <source>
        <dbReference type="ARBA" id="ARBA00023002"/>
    </source>
</evidence>
<evidence type="ECO:0000256" key="17">
    <source>
        <dbReference type="ARBA" id="ARBA00048611"/>
    </source>
</evidence>
<comment type="catalytic activity">
    <reaction evidence="16">
        <text>lipoxin A4 + NAD(+) = 15-oxo-(5S,6R)-dihydroxy-(7E,9E,11Z,13E)-eicosatetraenoate + NADH + H(+)</text>
        <dbReference type="Rhea" id="RHEA:41572"/>
        <dbReference type="ChEBI" id="CHEBI:15378"/>
        <dbReference type="ChEBI" id="CHEBI:57540"/>
        <dbReference type="ChEBI" id="CHEBI:57945"/>
        <dbReference type="ChEBI" id="CHEBI:67026"/>
        <dbReference type="ChEBI" id="CHEBI:78311"/>
    </reaction>
    <physiologicalReaction direction="left-to-right" evidence="16">
        <dbReference type="Rhea" id="RHEA:41573"/>
    </physiologicalReaction>
</comment>
<evidence type="ECO:0000256" key="11">
    <source>
        <dbReference type="ARBA" id="ARBA00048008"/>
    </source>
</evidence>
<comment type="similarity">
    <text evidence="1">Belongs to the short-chain dehydrogenases/reductases (SDR) family.</text>
</comment>
<dbReference type="GO" id="GO:0047034">
    <property type="term" value="F:15-hydroxyicosatetraenoate dehydrogenase activity"/>
    <property type="evidence" value="ECO:0007669"/>
    <property type="project" value="UniProtKB-EC"/>
</dbReference>
<evidence type="ECO:0000256" key="14">
    <source>
        <dbReference type="ARBA" id="ARBA00048170"/>
    </source>
</evidence>
<dbReference type="PANTHER" id="PTHR44229:SF4">
    <property type="entry name" value="15-HYDROXYPROSTAGLANDIN DEHYDROGENASE [NAD(+)]"/>
    <property type="match status" value="1"/>
</dbReference>
<comment type="catalytic activity">
    <reaction evidence="9">
        <text>prostaglandin E1 + NAD(+) = 15-oxoprostaglandin E1 + NADH + H(+)</text>
        <dbReference type="Rhea" id="RHEA:16477"/>
        <dbReference type="ChEBI" id="CHEBI:15378"/>
        <dbReference type="ChEBI" id="CHEBI:57397"/>
        <dbReference type="ChEBI" id="CHEBI:57401"/>
        <dbReference type="ChEBI" id="CHEBI:57540"/>
        <dbReference type="ChEBI" id="CHEBI:57945"/>
    </reaction>
    <physiologicalReaction direction="left-to-right" evidence="9">
        <dbReference type="Rhea" id="RHEA:16478"/>
    </physiologicalReaction>
</comment>
<evidence type="ECO:0000256" key="18">
    <source>
        <dbReference type="ARBA" id="ARBA00048739"/>
    </source>
</evidence>
<comment type="catalytic activity">
    <reaction evidence="10">
        <text>resolvin D1 + NAD(+) = 8-oxoresolvin D1 + NADH + H(+)</text>
        <dbReference type="Rhea" id="RHEA:50124"/>
        <dbReference type="ChEBI" id="CHEBI:15378"/>
        <dbReference type="ChEBI" id="CHEBI:57540"/>
        <dbReference type="ChEBI" id="CHEBI:57945"/>
        <dbReference type="ChEBI" id="CHEBI:132079"/>
        <dbReference type="ChEBI" id="CHEBI:132080"/>
    </reaction>
    <physiologicalReaction direction="left-to-right" evidence="10">
        <dbReference type="Rhea" id="RHEA:50125"/>
    </physiologicalReaction>
</comment>
<dbReference type="AlphaFoldDB" id="A0ABD0YD64"/>
<gene>
    <name evidence="22" type="ORF">AAG570_013774</name>
</gene>
<dbReference type="EC" id="1.1.1.141" evidence="3"/>
<evidence type="ECO:0000256" key="16">
    <source>
        <dbReference type="ARBA" id="ARBA00048535"/>
    </source>
</evidence>
<dbReference type="InterPro" id="IPR002347">
    <property type="entry name" value="SDR_fam"/>
</dbReference>
<comment type="catalytic activity">
    <reaction evidence="19">
        <text>resolvin D2 + NAD(+) = 16-oxoresolvin D2 + NADH + H(+)</text>
        <dbReference type="Rhea" id="RHEA:53588"/>
        <dbReference type="ChEBI" id="CHEBI:15378"/>
        <dbReference type="ChEBI" id="CHEBI:57540"/>
        <dbReference type="ChEBI" id="CHEBI:57945"/>
        <dbReference type="ChEBI" id="CHEBI:133367"/>
        <dbReference type="ChEBI" id="CHEBI:137498"/>
    </reaction>
    <physiologicalReaction direction="left-to-right" evidence="19">
        <dbReference type="Rhea" id="RHEA:53589"/>
    </physiologicalReaction>
</comment>
<proteinExistence type="inferred from homology"/>
<dbReference type="Proteomes" id="UP001558652">
    <property type="component" value="Unassembled WGS sequence"/>
</dbReference>
<dbReference type="Gene3D" id="3.40.50.720">
    <property type="entry name" value="NAD(P)-binding Rossmann-like Domain"/>
    <property type="match status" value="1"/>
</dbReference>
<dbReference type="Pfam" id="PF13561">
    <property type="entry name" value="adh_short_C2"/>
    <property type="match status" value="1"/>
</dbReference>
<dbReference type="EMBL" id="JBFDAA010000009">
    <property type="protein sequence ID" value="KAL1129245.1"/>
    <property type="molecule type" value="Genomic_DNA"/>
</dbReference>
<dbReference type="EC" id="1.1.1.232" evidence="4"/>
<comment type="catalytic activity">
    <reaction evidence="14">
        <text>resolvin D1 + NAD(+) = 17-oxoresolvin D1 + NADH + H(+)</text>
        <dbReference type="Rhea" id="RHEA:50128"/>
        <dbReference type="ChEBI" id="CHEBI:15378"/>
        <dbReference type="ChEBI" id="CHEBI:57540"/>
        <dbReference type="ChEBI" id="CHEBI:57945"/>
        <dbReference type="ChEBI" id="CHEBI:132079"/>
        <dbReference type="ChEBI" id="CHEBI:132081"/>
    </reaction>
    <physiologicalReaction direction="left-to-right" evidence="14">
        <dbReference type="Rhea" id="RHEA:50129"/>
    </physiologicalReaction>
</comment>
<evidence type="ECO:0000256" key="21">
    <source>
        <dbReference type="ARBA" id="ARBA00049188"/>
    </source>
</evidence>
<comment type="catalytic activity">
    <reaction evidence="20">
        <text>(15S)-hydroxy-(5Z,8Z,11Z,13E)-eicosatetraenoate + NAD(+) = 15-oxo-(5Z,8Z,11Z,13E)-eicosatetraenoate + NADH + H(+)</text>
        <dbReference type="Rhea" id="RHEA:23260"/>
        <dbReference type="ChEBI" id="CHEBI:15378"/>
        <dbReference type="ChEBI" id="CHEBI:57409"/>
        <dbReference type="ChEBI" id="CHEBI:57410"/>
        <dbReference type="ChEBI" id="CHEBI:57540"/>
        <dbReference type="ChEBI" id="CHEBI:57945"/>
        <dbReference type="EC" id="1.1.1.232"/>
    </reaction>
    <physiologicalReaction direction="left-to-right" evidence="20">
        <dbReference type="Rhea" id="RHEA:23261"/>
    </physiologicalReaction>
</comment>
<name>A0ABD0YD64_9HEMI</name>
<comment type="catalytic activity">
    <reaction evidence="15">
        <text>resolvin D2 + NAD(+) = 7-oxoresolvin D2 + NADH + H(+)</text>
        <dbReference type="Rhea" id="RHEA:53584"/>
        <dbReference type="ChEBI" id="CHEBI:15378"/>
        <dbReference type="ChEBI" id="CHEBI:57540"/>
        <dbReference type="ChEBI" id="CHEBI:57945"/>
        <dbReference type="ChEBI" id="CHEBI:133367"/>
        <dbReference type="ChEBI" id="CHEBI:137497"/>
    </reaction>
    <physiologicalReaction direction="left-to-right" evidence="15">
        <dbReference type="Rhea" id="RHEA:53585"/>
    </physiologicalReaction>
</comment>
<comment type="catalytic activity">
    <reaction evidence="18">
        <text>prostaglandin E2 + NAD(+) = 15-oxoprostaglandin E2 + NADH + H(+)</text>
        <dbReference type="Rhea" id="RHEA:11876"/>
        <dbReference type="ChEBI" id="CHEBI:15378"/>
        <dbReference type="ChEBI" id="CHEBI:57400"/>
        <dbReference type="ChEBI" id="CHEBI:57540"/>
        <dbReference type="ChEBI" id="CHEBI:57945"/>
        <dbReference type="ChEBI" id="CHEBI:606564"/>
        <dbReference type="EC" id="1.1.1.141"/>
    </reaction>
    <physiologicalReaction direction="left-to-right" evidence="18">
        <dbReference type="Rhea" id="RHEA:11877"/>
    </physiologicalReaction>
</comment>
<organism evidence="22 23">
    <name type="scientific">Ranatra chinensis</name>
    <dbReference type="NCBI Taxonomy" id="642074"/>
    <lineage>
        <taxon>Eukaryota</taxon>
        <taxon>Metazoa</taxon>
        <taxon>Ecdysozoa</taxon>
        <taxon>Arthropoda</taxon>
        <taxon>Hexapoda</taxon>
        <taxon>Insecta</taxon>
        <taxon>Pterygota</taxon>
        <taxon>Neoptera</taxon>
        <taxon>Paraneoptera</taxon>
        <taxon>Hemiptera</taxon>
        <taxon>Heteroptera</taxon>
        <taxon>Panheteroptera</taxon>
        <taxon>Nepomorpha</taxon>
        <taxon>Nepidae</taxon>
        <taxon>Ranatrinae</taxon>
        <taxon>Ranatra</taxon>
    </lineage>
</organism>
<evidence type="ECO:0000313" key="22">
    <source>
        <dbReference type="EMBL" id="KAL1129245.1"/>
    </source>
</evidence>
<evidence type="ECO:0000256" key="15">
    <source>
        <dbReference type="ARBA" id="ARBA00048393"/>
    </source>
</evidence>
<comment type="catalytic activity">
    <reaction evidence="11">
        <text>14-hydroxy-(4Z,7Z,10Z,12E,16Z,19Z)-docosahexaenoate + NAD(+) = 14-oxo-(4Z,7Z,10Z,12E,16Z,19Z)-docosahexaenoate + NADH + H(+)</text>
        <dbReference type="Rhea" id="RHEA:48952"/>
        <dbReference type="ChEBI" id="CHEBI:15378"/>
        <dbReference type="ChEBI" id="CHEBI:57540"/>
        <dbReference type="ChEBI" id="CHEBI:57945"/>
        <dbReference type="ChEBI" id="CHEBI:90866"/>
        <dbReference type="ChEBI" id="CHEBI:90867"/>
    </reaction>
    <physiologicalReaction direction="left-to-right" evidence="11">
        <dbReference type="Rhea" id="RHEA:48953"/>
    </physiologicalReaction>
</comment>
<evidence type="ECO:0000256" key="13">
    <source>
        <dbReference type="ARBA" id="ARBA00048144"/>
    </source>
</evidence>
<evidence type="ECO:0000256" key="12">
    <source>
        <dbReference type="ARBA" id="ARBA00048140"/>
    </source>
</evidence>
<comment type="function">
    <text evidence="8">Catalyzes the NAD-dependent dehydrogenation (oxidation) of a broad array of hydroxylated polyunsaturated fatty acids (mainly eicosanoids and docosanoids, including prostaglandins, lipoxins and resolvins), yielding their corresponding keto (oxo) metabolites. Decreases the levels of the pro-proliferative prostaglandins such as prostaglandin E2 (whose activity is increased in cancer because of an increase in the expression of cyclooxygenase 2) and generates oxo-fatty acid products that can profoundly influence cell function by abrogating pro-inflammatory cytokine expression. Converts resolvins E1, D1 and D2 to their oxo products, which represents a mode of resolvin inactivation. Resolvin E1 plays important roles during the resolution phase of acute inflammation, while resolvins D1 and D2 have a unique role in obesity-induced adipose inflammation.</text>
</comment>
<protein>
    <recommendedName>
        <fullName evidence="5">15-hydroxyprostaglandin dehydrogenase [NAD(+)]</fullName>
        <ecNumber evidence="3">1.1.1.141</ecNumber>
        <ecNumber evidence="4">1.1.1.232</ecNumber>
    </recommendedName>
    <alternativeName>
        <fullName evidence="7">Eicosanoid/docosanoid dehydrogenase [NAD(+)]</fullName>
    </alternativeName>
    <alternativeName>
        <fullName evidence="6">Prostaglandin dehydrogenase 1</fullName>
    </alternativeName>
</protein>
<accession>A0ABD0YD64</accession>
<evidence type="ECO:0000256" key="20">
    <source>
        <dbReference type="ARBA" id="ARBA00049151"/>
    </source>
</evidence>
<evidence type="ECO:0000256" key="4">
    <source>
        <dbReference type="ARBA" id="ARBA00039060"/>
    </source>
</evidence>
<evidence type="ECO:0000313" key="23">
    <source>
        <dbReference type="Proteomes" id="UP001558652"/>
    </source>
</evidence>
<keyword evidence="23" id="KW-1185">Reference proteome</keyword>
<dbReference type="InterPro" id="IPR036291">
    <property type="entry name" value="NAD(P)-bd_dom_sf"/>
</dbReference>
<comment type="catalytic activity">
    <reaction evidence="12">
        <text>15-oxo-(5S,6R)-dihydroxy-(7E,9E,11Z)-eicosatrienoate + NADH + H(+) = (5S,6R,15S)-trihydroxy-(7E,9E,11Z)-eicosatrienoate + NAD(+)</text>
        <dbReference type="Rhea" id="RHEA:41596"/>
        <dbReference type="ChEBI" id="CHEBI:15378"/>
        <dbReference type="ChEBI" id="CHEBI:57540"/>
        <dbReference type="ChEBI" id="CHEBI:57945"/>
        <dbReference type="ChEBI" id="CHEBI:78325"/>
        <dbReference type="ChEBI" id="CHEBI:78329"/>
    </reaction>
    <physiologicalReaction direction="left-to-right" evidence="12">
        <dbReference type="Rhea" id="RHEA:41597"/>
    </physiologicalReaction>
</comment>
<comment type="catalytic activity">
    <reaction evidence="17">
        <text>prostaglandin A1 + NAD(+) = 15-oxo-prostaglandin A1 + NADH + H(+)</text>
        <dbReference type="Rhea" id="RHEA:41263"/>
        <dbReference type="ChEBI" id="CHEBI:15378"/>
        <dbReference type="ChEBI" id="CHEBI:57398"/>
        <dbReference type="ChEBI" id="CHEBI:57540"/>
        <dbReference type="ChEBI" id="CHEBI:57945"/>
        <dbReference type="ChEBI" id="CHEBI:85072"/>
    </reaction>
    <physiologicalReaction direction="left-to-right" evidence="17">
        <dbReference type="Rhea" id="RHEA:41264"/>
    </physiologicalReaction>
</comment>
<dbReference type="PANTHER" id="PTHR44229">
    <property type="entry name" value="15-HYDROXYPROSTAGLANDIN DEHYDROGENASE [NAD(+)]"/>
    <property type="match status" value="1"/>
</dbReference>
<comment type="catalytic activity">
    <reaction evidence="21">
        <text>resolvin E1 + NAD(+) = 18-oxo-resolvin E1 + NADH + H(+)</text>
        <dbReference type="Rhea" id="RHEA:49244"/>
        <dbReference type="ChEBI" id="CHEBI:15378"/>
        <dbReference type="ChEBI" id="CHEBI:57540"/>
        <dbReference type="ChEBI" id="CHEBI:57945"/>
        <dbReference type="ChEBI" id="CHEBI:91000"/>
        <dbReference type="ChEBI" id="CHEBI:91001"/>
    </reaction>
    <physiologicalReaction direction="left-to-right" evidence="21">
        <dbReference type="Rhea" id="RHEA:49245"/>
    </physiologicalReaction>
</comment>
<dbReference type="GO" id="GO:0016404">
    <property type="term" value="F:15-hydroxyprostaglandin dehydrogenase (NAD+) activity"/>
    <property type="evidence" value="ECO:0007669"/>
    <property type="project" value="UniProtKB-EC"/>
</dbReference>
<evidence type="ECO:0000256" key="9">
    <source>
        <dbReference type="ARBA" id="ARBA00047325"/>
    </source>
</evidence>
<evidence type="ECO:0000256" key="19">
    <source>
        <dbReference type="ARBA" id="ARBA00048921"/>
    </source>
</evidence>